<dbReference type="Gene3D" id="2.60.20.10">
    <property type="entry name" value="Crystallins"/>
    <property type="match status" value="1"/>
</dbReference>
<dbReference type="Pfam" id="PF03995">
    <property type="entry name" value="Inhibitor_I36"/>
    <property type="match status" value="1"/>
</dbReference>
<keyword evidence="4" id="KW-0732">Signal</keyword>
<dbReference type="Proteomes" id="UP000308697">
    <property type="component" value="Unassembled WGS sequence"/>
</dbReference>
<accession>A0A4U0NJR8</accession>
<dbReference type="SMART" id="SM00247">
    <property type="entry name" value="XTALbg"/>
    <property type="match status" value="1"/>
</dbReference>
<comment type="similarity">
    <text evidence="1">Belongs to the beta/gamma-crystallin family.</text>
</comment>
<organism evidence="6 7">
    <name type="scientific">Streptomyces piniterrae</name>
    <dbReference type="NCBI Taxonomy" id="2571125"/>
    <lineage>
        <taxon>Bacteria</taxon>
        <taxon>Bacillati</taxon>
        <taxon>Actinomycetota</taxon>
        <taxon>Actinomycetes</taxon>
        <taxon>Kitasatosporales</taxon>
        <taxon>Streptomycetaceae</taxon>
        <taxon>Streptomyces</taxon>
    </lineage>
</organism>
<dbReference type="InterPro" id="IPR011024">
    <property type="entry name" value="G_crystallin-like"/>
</dbReference>
<evidence type="ECO:0000259" key="5">
    <source>
        <dbReference type="PROSITE" id="PS50915"/>
    </source>
</evidence>
<evidence type="ECO:0000256" key="3">
    <source>
        <dbReference type="SAM" id="MobiDB-lite"/>
    </source>
</evidence>
<gene>
    <name evidence="6" type="ORF">FCH28_15665</name>
</gene>
<proteinExistence type="inferred from homology"/>
<feature type="chain" id="PRO_5020289753" description="Beta/gamma crystallin 'Greek key' domain-containing protein" evidence="4">
    <location>
        <begin position="27"/>
        <end position="126"/>
    </location>
</feature>
<evidence type="ECO:0000256" key="4">
    <source>
        <dbReference type="SAM" id="SignalP"/>
    </source>
</evidence>
<evidence type="ECO:0000256" key="2">
    <source>
        <dbReference type="ARBA" id="ARBA00022737"/>
    </source>
</evidence>
<dbReference type="AlphaFoldDB" id="A0A4U0NJR8"/>
<dbReference type="InterPro" id="IPR001064">
    <property type="entry name" value="Beta/gamma_crystallin"/>
</dbReference>
<keyword evidence="2" id="KW-0677">Repeat</keyword>
<feature type="compositionally biased region" description="Polar residues" evidence="3">
    <location>
        <begin position="117"/>
        <end position="126"/>
    </location>
</feature>
<dbReference type="EMBL" id="SUMB01000004">
    <property type="protein sequence ID" value="TJZ54541.1"/>
    <property type="molecule type" value="Genomic_DNA"/>
</dbReference>
<evidence type="ECO:0000313" key="7">
    <source>
        <dbReference type="Proteomes" id="UP000308697"/>
    </source>
</evidence>
<evidence type="ECO:0000256" key="1">
    <source>
        <dbReference type="ARBA" id="ARBA00009646"/>
    </source>
</evidence>
<keyword evidence="7" id="KW-1185">Reference proteome</keyword>
<dbReference type="OrthoDB" id="4260523at2"/>
<dbReference type="PROSITE" id="PS50915">
    <property type="entry name" value="CRYSTALLIN_BETA_GAMMA"/>
    <property type="match status" value="1"/>
</dbReference>
<reference evidence="6 7" key="1">
    <citation type="submission" date="2019-04" db="EMBL/GenBank/DDBJ databases">
        <title>Streptomyces piniterrae sp. nov., a heliquinomycin-producing actinomycete isolated from rhizosphere soil of Pinus yunnanensis.</title>
        <authorList>
            <person name="Zhuang X."/>
            <person name="Zhao J."/>
        </authorList>
    </citation>
    <scope>NUCLEOTIDE SEQUENCE [LARGE SCALE GENOMIC DNA]</scope>
    <source>
        <strain evidence="7">jys28</strain>
    </source>
</reference>
<sequence length="126" mass="13619">MRIRHIASAGAAAAALTLGVTLPAFADGHASVAADQAAAAKRKVVVYQDANYKNRSTTFTKNIPKLSKYGWNDTISSAKNKGNRTVTFYQHKNYEGARFSLKPGENEPHFGDHANMSDATSSIKFS</sequence>
<protein>
    <recommendedName>
        <fullName evidence="5">Beta/gamma crystallin 'Greek key' domain-containing protein</fullName>
    </recommendedName>
</protein>
<name>A0A4U0NJR8_9ACTN</name>
<feature type="domain" description="Beta/gamma crystallin 'Greek key'" evidence="5">
    <location>
        <begin position="84"/>
        <end position="126"/>
    </location>
</feature>
<dbReference type="RefSeq" id="WP_136740465.1">
    <property type="nucleotide sequence ID" value="NZ_SUMB01000004.1"/>
</dbReference>
<feature type="signal peptide" evidence="4">
    <location>
        <begin position="1"/>
        <end position="26"/>
    </location>
</feature>
<dbReference type="SUPFAM" id="SSF49695">
    <property type="entry name" value="gamma-Crystallin-like"/>
    <property type="match status" value="1"/>
</dbReference>
<comment type="caution">
    <text evidence="6">The sequence shown here is derived from an EMBL/GenBank/DDBJ whole genome shotgun (WGS) entry which is preliminary data.</text>
</comment>
<feature type="region of interest" description="Disordered" evidence="3">
    <location>
        <begin position="99"/>
        <end position="126"/>
    </location>
</feature>
<evidence type="ECO:0000313" key="6">
    <source>
        <dbReference type="EMBL" id="TJZ54541.1"/>
    </source>
</evidence>